<dbReference type="Proteomes" id="UP000001294">
    <property type="component" value="Unassembled WGS sequence"/>
</dbReference>
<gene>
    <name evidence="1" type="ORF">PMAA_102670</name>
</gene>
<name>B6QWN1_TALMQ</name>
<dbReference type="PhylomeDB" id="B6QWN1"/>
<protein>
    <submittedName>
        <fullName evidence="1">Uncharacterized protein</fullName>
    </submittedName>
</protein>
<dbReference type="VEuPathDB" id="FungiDB:PMAA_102670"/>
<organism evidence="1 2">
    <name type="scientific">Talaromyces marneffei (strain ATCC 18224 / CBS 334.59 / QM 7333)</name>
    <name type="common">Penicillium marneffei</name>
    <dbReference type="NCBI Taxonomy" id="441960"/>
    <lineage>
        <taxon>Eukaryota</taxon>
        <taxon>Fungi</taxon>
        <taxon>Dikarya</taxon>
        <taxon>Ascomycota</taxon>
        <taxon>Pezizomycotina</taxon>
        <taxon>Eurotiomycetes</taxon>
        <taxon>Eurotiomycetidae</taxon>
        <taxon>Eurotiales</taxon>
        <taxon>Trichocomaceae</taxon>
        <taxon>Talaromyces</taxon>
        <taxon>Talaromyces sect. Talaromyces</taxon>
    </lineage>
</organism>
<reference evidence="2" key="1">
    <citation type="journal article" date="2015" name="Genome Announc.">
        <title>Genome sequence of the AIDS-associated pathogen Penicillium marneffei (ATCC18224) and its near taxonomic relative Talaromyces stipitatus (ATCC10500).</title>
        <authorList>
            <person name="Nierman W.C."/>
            <person name="Fedorova-Abrams N.D."/>
            <person name="Andrianopoulos A."/>
        </authorList>
    </citation>
    <scope>NUCLEOTIDE SEQUENCE [LARGE SCALE GENOMIC DNA]</scope>
    <source>
        <strain evidence="2">ATCC 18224 / CBS 334.59 / QM 7333</strain>
    </source>
</reference>
<evidence type="ECO:0000313" key="1">
    <source>
        <dbReference type="EMBL" id="EEA18491.1"/>
    </source>
</evidence>
<sequence length="134" mass="15106">MMTLLIILKLEKGFICSNSEIASLAETWEQSLLYASTPGNFDDHTRSVYCPSPTHLRTERSTSLPGPGRLGFYDETRTGNGTPYDGDAPTYLNYRIDWKALLNNRSVGTDTEQDLILKPSSYWQKIKEKANVIV</sequence>
<dbReference type="EMBL" id="DS995908">
    <property type="protein sequence ID" value="EEA18491.1"/>
    <property type="molecule type" value="Genomic_DNA"/>
</dbReference>
<dbReference type="HOGENOM" id="CLU_1896930_0_0_1"/>
<proteinExistence type="predicted"/>
<keyword evidence="2" id="KW-1185">Reference proteome</keyword>
<accession>B6QWN1</accession>
<dbReference type="AlphaFoldDB" id="B6QWN1"/>
<evidence type="ECO:0000313" key="2">
    <source>
        <dbReference type="Proteomes" id="UP000001294"/>
    </source>
</evidence>